<name>A0A7W9X4P3_9BURK</name>
<comment type="caution">
    <text evidence="3">The sequence shown here is derived from an EMBL/GenBank/DDBJ whole genome shotgun (WGS) entry which is preliminary data.</text>
</comment>
<protein>
    <recommendedName>
        <fullName evidence="5">DUF349 domain-containing protein</fullName>
    </recommendedName>
</protein>
<dbReference type="EMBL" id="JACHBX010000006">
    <property type="protein sequence ID" value="MBB6136449.1"/>
    <property type="molecule type" value="Genomic_DNA"/>
</dbReference>
<dbReference type="Pfam" id="PF03993">
    <property type="entry name" value="DUF349"/>
    <property type="match status" value="2"/>
</dbReference>
<evidence type="ECO:0000313" key="4">
    <source>
        <dbReference type="Proteomes" id="UP000540787"/>
    </source>
</evidence>
<evidence type="ECO:0000313" key="3">
    <source>
        <dbReference type="EMBL" id="MBB6136449.1"/>
    </source>
</evidence>
<evidence type="ECO:0000256" key="2">
    <source>
        <dbReference type="SAM" id="MobiDB-lite"/>
    </source>
</evidence>
<gene>
    <name evidence="3" type="ORF">HD842_004627</name>
</gene>
<organism evidence="3 4">
    <name type="scientific">Massilia aurea</name>
    <dbReference type="NCBI Taxonomy" id="373040"/>
    <lineage>
        <taxon>Bacteria</taxon>
        <taxon>Pseudomonadati</taxon>
        <taxon>Pseudomonadota</taxon>
        <taxon>Betaproteobacteria</taxon>
        <taxon>Burkholderiales</taxon>
        <taxon>Oxalobacteraceae</taxon>
        <taxon>Telluria group</taxon>
        <taxon>Massilia</taxon>
    </lineage>
</organism>
<feature type="compositionally biased region" description="Low complexity" evidence="2">
    <location>
        <begin position="19"/>
        <end position="36"/>
    </location>
</feature>
<evidence type="ECO:0008006" key="5">
    <source>
        <dbReference type="Google" id="ProtNLM"/>
    </source>
</evidence>
<feature type="coiled-coil region" evidence="1">
    <location>
        <begin position="150"/>
        <end position="177"/>
    </location>
</feature>
<dbReference type="InterPro" id="IPR007139">
    <property type="entry name" value="DUF349"/>
</dbReference>
<feature type="coiled-coil region" evidence="1">
    <location>
        <begin position="520"/>
        <end position="547"/>
    </location>
</feature>
<dbReference type="RefSeq" id="WP_183558180.1">
    <property type="nucleotide sequence ID" value="NZ_JACHBX010000006.1"/>
</dbReference>
<sequence length="905" mass="97950">MFDFLFKRQGSKPAASGEQQGAAKPAPAKSGAAQPPVSKTGGKAGSKADNKAKAAAAAAAEQAANQAAAQAAEARAAVASARERQAAQLKALGSDEAAAAEFILQSPFSELRLAAAELLHGREHLERVYGAMRNVDRRVAKLVHGRLDAIRHHEAELRRAEDTLAQARAMLADALLTPNHVGELDRKWSVIRAPELAADFEAVRAQLGARLEAQVQLQRAMIDRLTTLRQLDGQGLDAAALGEALARLQQEQTAALADPGHPSLPRALVGEVSNEMARLTASLATAEKDAAALTARDAALTAWAAQPQEALTPDALRRDWQRLPAMPANAAATEALQARFDALLASLPQAIRKPKAVQAAAPADSGAAPAKDKGADQAFLDQMDALEAALQQGSLGTAAEIDKSLKDAKDKGVRLTGAQLEHLTHLRADLKRLSDWARWGGNVSREELIKTVETLATQNLAMGELAKKVGSMRERWKALDTLSGPAPRSLWERFDAACSAAYAPAAAHFRQLADERHANAARGQALVDEAQAEIANLQQDNADWKHVSATVQRLRTAWSHLGAVDRKEKKRLDGLFSEALTTLQRPLENQRKVEVAVREQLIEEVHKLDPNERHAVDMLRELQSRWQDHARALPLERKAEQALWQRFRAACDALFAARKEHAHAADSERRTHEAAKEALCARLEAAALDATPSNVARMLREAAAEWQAIGPVPRAHEARVEGRYQAAVAQVQAQVAEVRRAADTVLAGVVRDKLRLIQALETALADPDSNAGTHTQGDDWRARWAALAPVDGGYEPILQKRFDAALAALEGDRAAYARQLQENRPRLLNDLLRLEIAAGIDSGAEFARDRLRLQVEVLQSSLKSGQKPGGNTAELRALLALPALTDVRTETRIECLMLRQPKEAS</sequence>
<reference evidence="3 4" key="1">
    <citation type="submission" date="2020-08" db="EMBL/GenBank/DDBJ databases">
        <title>The Agave Microbiome: Exploring the role of microbial communities in plant adaptations to desert environments.</title>
        <authorList>
            <person name="Partida-Martinez L.P."/>
        </authorList>
    </citation>
    <scope>NUCLEOTIDE SEQUENCE [LARGE SCALE GENOMIC DNA]</scope>
    <source>
        <strain evidence="3 4">AT3.2</strain>
    </source>
</reference>
<keyword evidence="1" id="KW-0175">Coiled coil</keyword>
<accession>A0A7W9X4P3</accession>
<keyword evidence="4" id="KW-1185">Reference proteome</keyword>
<feature type="region of interest" description="Disordered" evidence="2">
    <location>
        <begin position="1"/>
        <end position="67"/>
    </location>
</feature>
<evidence type="ECO:0000256" key="1">
    <source>
        <dbReference type="SAM" id="Coils"/>
    </source>
</evidence>
<feature type="coiled-coil region" evidence="1">
    <location>
        <begin position="269"/>
        <end position="296"/>
    </location>
</feature>
<dbReference type="Proteomes" id="UP000540787">
    <property type="component" value="Unassembled WGS sequence"/>
</dbReference>
<proteinExistence type="predicted"/>
<feature type="compositionally biased region" description="Low complexity" evidence="2">
    <location>
        <begin position="53"/>
        <end position="67"/>
    </location>
</feature>
<dbReference type="AlphaFoldDB" id="A0A7W9X4P3"/>